<protein>
    <recommendedName>
        <fullName evidence="2">DNA primase/polymerase bifunctional N-terminal domain-containing protein</fullName>
    </recommendedName>
</protein>
<accession>A0A1Y1IFC7</accession>
<evidence type="ECO:0000259" key="2">
    <source>
        <dbReference type="SMART" id="SM00943"/>
    </source>
</evidence>
<dbReference type="SMART" id="SM00943">
    <property type="entry name" value="Prim-Pol"/>
    <property type="match status" value="1"/>
</dbReference>
<dbReference type="InterPro" id="IPR051620">
    <property type="entry name" value="ORF904-like_C"/>
</dbReference>
<dbReference type="Pfam" id="PF09250">
    <property type="entry name" value="Prim-Pol"/>
    <property type="match status" value="1"/>
</dbReference>
<reference evidence="3 4" key="1">
    <citation type="journal article" date="2014" name="Nat. Commun.">
        <title>Klebsormidium flaccidum genome reveals primary factors for plant terrestrial adaptation.</title>
        <authorList>
            <person name="Hori K."/>
            <person name="Maruyama F."/>
            <person name="Fujisawa T."/>
            <person name="Togashi T."/>
            <person name="Yamamoto N."/>
            <person name="Seo M."/>
            <person name="Sato S."/>
            <person name="Yamada T."/>
            <person name="Mori H."/>
            <person name="Tajima N."/>
            <person name="Moriyama T."/>
            <person name="Ikeuchi M."/>
            <person name="Watanabe M."/>
            <person name="Wada H."/>
            <person name="Kobayashi K."/>
            <person name="Saito M."/>
            <person name="Masuda T."/>
            <person name="Sasaki-Sekimoto Y."/>
            <person name="Mashiguchi K."/>
            <person name="Awai K."/>
            <person name="Shimojima M."/>
            <person name="Masuda S."/>
            <person name="Iwai M."/>
            <person name="Nobusawa T."/>
            <person name="Narise T."/>
            <person name="Kondo S."/>
            <person name="Saito H."/>
            <person name="Sato R."/>
            <person name="Murakawa M."/>
            <person name="Ihara Y."/>
            <person name="Oshima-Yamada Y."/>
            <person name="Ohtaka K."/>
            <person name="Satoh M."/>
            <person name="Sonobe K."/>
            <person name="Ishii M."/>
            <person name="Ohtani R."/>
            <person name="Kanamori-Sato M."/>
            <person name="Honoki R."/>
            <person name="Miyazaki D."/>
            <person name="Mochizuki H."/>
            <person name="Umetsu J."/>
            <person name="Higashi K."/>
            <person name="Shibata D."/>
            <person name="Kamiya Y."/>
            <person name="Sato N."/>
            <person name="Nakamura Y."/>
            <person name="Tabata S."/>
            <person name="Ida S."/>
            <person name="Kurokawa K."/>
            <person name="Ohta H."/>
        </authorList>
    </citation>
    <scope>NUCLEOTIDE SEQUENCE [LARGE SCALE GENOMIC DNA]</scope>
    <source>
        <strain evidence="3 4">NIES-2285</strain>
    </source>
</reference>
<dbReference type="GO" id="GO:0016787">
    <property type="term" value="F:hydrolase activity"/>
    <property type="evidence" value="ECO:0007669"/>
    <property type="project" value="UniProtKB-KW"/>
</dbReference>
<evidence type="ECO:0000313" key="3">
    <source>
        <dbReference type="EMBL" id="GAQ86808.1"/>
    </source>
</evidence>
<dbReference type="PANTHER" id="PTHR35372">
    <property type="entry name" value="ATP BINDING PROTEIN-RELATED"/>
    <property type="match status" value="1"/>
</dbReference>
<dbReference type="SUPFAM" id="SSF56747">
    <property type="entry name" value="Prim-pol domain"/>
    <property type="match status" value="1"/>
</dbReference>
<keyword evidence="1" id="KW-0378">Hydrolase</keyword>
<feature type="domain" description="DNA primase/polymerase bifunctional N-terminal" evidence="2">
    <location>
        <begin position="10"/>
        <end position="170"/>
    </location>
</feature>
<sequence length="447" mass="49279">MESTKLIGALEEYAQEGLYAIPAKASLWKDGTKKVFGTMPHANGDSAIRSGSDWSASRARILEHIETRGYNFLAIKTGAISDCFVLDVDVKDKQDEDILAGMPYWQSLIEEHGEPDTLRATTASGGLHYYFSFSSTIKEGLESGKNFVGLDVDGQVYGIDGRVVMDRDVIIEAGGRRSAESASSHVMALKGARLAESDESGEKSVLNESTIKELSGGGSITARELQGRQETFMVTHKAILNTNYKPVMENASFSLIRRMALLPMMVTFKSAESLNPNKSREKAKDSTLEAYLKSDEGREDGLSWIAAGASRYFEIKRAKPSALVLEKRPKAMEDALKAYVNDADVAKRFIEECLEFEELHPGQRATWHLAGGERLQEAFQTWIKEEDVSSSITATALKKRVVLYADGGNHQVATGRFTDKKVQLRGQFKGLSGVRLRPEFLDSISLV</sequence>
<organism evidence="3 4">
    <name type="scientific">Klebsormidium nitens</name>
    <name type="common">Green alga</name>
    <name type="synonym">Ulothrix nitens</name>
    <dbReference type="NCBI Taxonomy" id="105231"/>
    <lineage>
        <taxon>Eukaryota</taxon>
        <taxon>Viridiplantae</taxon>
        <taxon>Streptophyta</taxon>
        <taxon>Klebsormidiophyceae</taxon>
        <taxon>Klebsormidiales</taxon>
        <taxon>Klebsormidiaceae</taxon>
        <taxon>Klebsormidium</taxon>
    </lineage>
</organism>
<proteinExistence type="predicted"/>
<dbReference type="AlphaFoldDB" id="A0A1Y1IFC7"/>
<dbReference type="EMBL" id="DF237261">
    <property type="protein sequence ID" value="GAQ86808.1"/>
    <property type="molecule type" value="Genomic_DNA"/>
</dbReference>
<dbReference type="PANTHER" id="PTHR35372:SF2">
    <property type="entry name" value="SF3 HELICASE DOMAIN-CONTAINING PROTEIN"/>
    <property type="match status" value="1"/>
</dbReference>
<evidence type="ECO:0000313" key="4">
    <source>
        <dbReference type="Proteomes" id="UP000054558"/>
    </source>
</evidence>
<evidence type="ECO:0000256" key="1">
    <source>
        <dbReference type="ARBA" id="ARBA00022801"/>
    </source>
</evidence>
<keyword evidence="4" id="KW-1185">Reference proteome</keyword>
<dbReference type="Proteomes" id="UP000054558">
    <property type="component" value="Unassembled WGS sequence"/>
</dbReference>
<dbReference type="InterPro" id="IPR015330">
    <property type="entry name" value="DNA_primase/pol_bifunc_N"/>
</dbReference>
<dbReference type="OrthoDB" id="2375545at2759"/>
<name>A0A1Y1IFC7_KLENI</name>
<gene>
    <name evidence="3" type="ORF">KFL_003120140</name>
</gene>